<sequence length="288" mass="31403">MARNVAELSDSDSSPVRTDYDAVIVLAGGLTPDGGLPEWVTRRLDAGADIQRQQGAHCPTLCLGGGTPHKPAVIGASGHVIHESTSCANYLRAKGVSAASILKEVSSYDTVGNGFFALTIHTIPAGWRRCSIVTSAFHMPRSRAIFERCFALAGDSLYGDCSHFQLDFHAVRDEGAFPEDVLAARHQREAKSLESWERDTSKFKSLAEIHAWLHATHLCYSVSWQDDFGRAQVANDGMTAKETVLKLEAITRDPLTPQVPSTKEYTTNTTNDINTPQGSTQRRNQASF</sequence>
<evidence type="ECO:0000259" key="2">
    <source>
        <dbReference type="Pfam" id="PF02698"/>
    </source>
</evidence>
<evidence type="ECO:0000313" key="3">
    <source>
        <dbReference type="EMBL" id="KAK9909450.1"/>
    </source>
</evidence>
<evidence type="ECO:0000313" key="4">
    <source>
        <dbReference type="Proteomes" id="UP001491310"/>
    </source>
</evidence>
<gene>
    <name evidence="3" type="ORF">WJX75_002468</name>
</gene>
<protein>
    <recommendedName>
        <fullName evidence="2">DUF218 domain-containing protein</fullName>
    </recommendedName>
</protein>
<feature type="domain" description="DUF218" evidence="2">
    <location>
        <begin position="21"/>
        <end position="149"/>
    </location>
</feature>
<evidence type="ECO:0000256" key="1">
    <source>
        <dbReference type="SAM" id="MobiDB-lite"/>
    </source>
</evidence>
<name>A0ABR2YS78_9CHLO</name>
<dbReference type="EMBL" id="JALJOT010000006">
    <property type="protein sequence ID" value="KAK9909450.1"/>
    <property type="molecule type" value="Genomic_DNA"/>
</dbReference>
<dbReference type="InterPro" id="IPR014729">
    <property type="entry name" value="Rossmann-like_a/b/a_fold"/>
</dbReference>
<feature type="compositionally biased region" description="Polar residues" evidence="1">
    <location>
        <begin position="258"/>
        <end position="288"/>
    </location>
</feature>
<feature type="region of interest" description="Disordered" evidence="1">
    <location>
        <begin position="255"/>
        <end position="288"/>
    </location>
</feature>
<dbReference type="PANTHER" id="PTHR30336:SF20">
    <property type="entry name" value="DUF218 DOMAIN-CONTAINING PROTEIN"/>
    <property type="match status" value="1"/>
</dbReference>
<comment type="caution">
    <text evidence="3">The sequence shown here is derived from an EMBL/GenBank/DDBJ whole genome shotgun (WGS) entry which is preliminary data.</text>
</comment>
<dbReference type="Proteomes" id="UP001491310">
    <property type="component" value="Unassembled WGS sequence"/>
</dbReference>
<dbReference type="Gene3D" id="3.40.50.620">
    <property type="entry name" value="HUPs"/>
    <property type="match status" value="1"/>
</dbReference>
<dbReference type="Pfam" id="PF02698">
    <property type="entry name" value="DUF218"/>
    <property type="match status" value="1"/>
</dbReference>
<dbReference type="CDD" id="cd06259">
    <property type="entry name" value="YdcF-like"/>
    <property type="match status" value="1"/>
</dbReference>
<proteinExistence type="predicted"/>
<accession>A0ABR2YS78</accession>
<dbReference type="InterPro" id="IPR003848">
    <property type="entry name" value="DUF218"/>
</dbReference>
<dbReference type="PANTHER" id="PTHR30336">
    <property type="entry name" value="INNER MEMBRANE PROTEIN, PROBABLE PERMEASE"/>
    <property type="match status" value="1"/>
</dbReference>
<keyword evidence="4" id="KW-1185">Reference proteome</keyword>
<dbReference type="InterPro" id="IPR051599">
    <property type="entry name" value="Cell_Envelope_Assoc"/>
</dbReference>
<reference evidence="3 4" key="1">
    <citation type="journal article" date="2024" name="Nat. Commun.">
        <title>Phylogenomics reveals the evolutionary origins of lichenization in chlorophyte algae.</title>
        <authorList>
            <person name="Puginier C."/>
            <person name="Libourel C."/>
            <person name="Otte J."/>
            <person name="Skaloud P."/>
            <person name="Haon M."/>
            <person name="Grisel S."/>
            <person name="Petersen M."/>
            <person name="Berrin J.G."/>
            <person name="Delaux P.M."/>
            <person name="Dal Grande F."/>
            <person name="Keller J."/>
        </authorList>
    </citation>
    <scope>NUCLEOTIDE SEQUENCE [LARGE SCALE GENOMIC DNA]</scope>
    <source>
        <strain evidence="3 4">SAG 216-7</strain>
    </source>
</reference>
<organism evidence="3 4">
    <name type="scientific">Coccomyxa subellipsoidea</name>
    <dbReference type="NCBI Taxonomy" id="248742"/>
    <lineage>
        <taxon>Eukaryota</taxon>
        <taxon>Viridiplantae</taxon>
        <taxon>Chlorophyta</taxon>
        <taxon>core chlorophytes</taxon>
        <taxon>Trebouxiophyceae</taxon>
        <taxon>Trebouxiophyceae incertae sedis</taxon>
        <taxon>Coccomyxaceae</taxon>
        <taxon>Coccomyxa</taxon>
    </lineage>
</organism>